<sequence length="230" mass="25909">MAYGVVDDLTVGSRTPLLSLKPGDIEPTTKGKNIRDPQLQNALCVATKGKDGKDLEQALRAFSEKDSPYQGLRRVRLIETLQKSARVEIGETEKGKPLKAYMGDSNYCSELWKLPNGKIEPKVVTTYEAHTGIERRPHPAAKRILRIFKKDMVAIERENKTKIYFVQKLDRANGLFLAPHKDANCDARYRDKTDPFKFLQMGSGTLVKSKIRRVVVDEIGCIRDPGPLKI</sequence>
<keyword evidence="2" id="KW-1185">Reference proteome</keyword>
<dbReference type="Proteomes" id="UP000541426">
    <property type="component" value="Unassembled WGS sequence"/>
</dbReference>
<gene>
    <name evidence="1" type="ORF">GGQ68_000824</name>
</gene>
<evidence type="ECO:0000313" key="1">
    <source>
        <dbReference type="EMBL" id="MBB3984508.1"/>
    </source>
</evidence>
<reference evidence="1 2" key="1">
    <citation type="submission" date="2020-08" db="EMBL/GenBank/DDBJ databases">
        <title>Genomic Encyclopedia of Type Strains, Phase IV (KMG-IV): sequencing the most valuable type-strain genomes for metagenomic binning, comparative biology and taxonomic classification.</title>
        <authorList>
            <person name="Goeker M."/>
        </authorList>
    </citation>
    <scope>NUCLEOTIDE SEQUENCE [LARGE SCALE GENOMIC DNA]</scope>
    <source>
        <strain evidence="1 2">DSM 102235</strain>
    </source>
</reference>
<protein>
    <submittedName>
        <fullName evidence="1">Uncharacterized protein</fullName>
    </submittedName>
</protein>
<name>A0A7W6DR46_9RHOB</name>
<dbReference type="EMBL" id="JACIEJ010000002">
    <property type="protein sequence ID" value="MBB3984508.1"/>
    <property type="molecule type" value="Genomic_DNA"/>
</dbReference>
<accession>A0A7W6DR46</accession>
<dbReference type="AlphaFoldDB" id="A0A7W6DR46"/>
<organism evidence="1 2">
    <name type="scientific">Sagittula marina</name>
    <dbReference type="NCBI Taxonomy" id="943940"/>
    <lineage>
        <taxon>Bacteria</taxon>
        <taxon>Pseudomonadati</taxon>
        <taxon>Pseudomonadota</taxon>
        <taxon>Alphaproteobacteria</taxon>
        <taxon>Rhodobacterales</taxon>
        <taxon>Roseobacteraceae</taxon>
        <taxon>Sagittula</taxon>
    </lineage>
</organism>
<comment type="caution">
    <text evidence="1">The sequence shown here is derived from an EMBL/GenBank/DDBJ whole genome shotgun (WGS) entry which is preliminary data.</text>
</comment>
<evidence type="ECO:0000313" key="2">
    <source>
        <dbReference type="Proteomes" id="UP000541426"/>
    </source>
</evidence>
<dbReference type="RefSeq" id="WP_183963173.1">
    <property type="nucleotide sequence ID" value="NZ_JACIEJ010000002.1"/>
</dbReference>
<proteinExistence type="predicted"/>